<dbReference type="CDD" id="cd07756">
    <property type="entry name" value="CYTH-like_Pase_CHAD"/>
    <property type="match status" value="1"/>
</dbReference>
<dbReference type="SUPFAM" id="SSF55154">
    <property type="entry name" value="CYTH-like phosphatases"/>
    <property type="match status" value="1"/>
</dbReference>
<evidence type="ECO:0000259" key="1">
    <source>
        <dbReference type="PROSITE" id="PS51707"/>
    </source>
</evidence>
<dbReference type="Gene3D" id="1.40.20.10">
    <property type="entry name" value="CHAD domain"/>
    <property type="match status" value="1"/>
</dbReference>
<dbReference type="PANTHER" id="PTHR39339">
    <property type="entry name" value="SLR1444 PROTEIN"/>
    <property type="match status" value="1"/>
</dbReference>
<dbReference type="RefSeq" id="WP_223020947.1">
    <property type="nucleotide sequence ID" value="NZ_CP078143.1"/>
</dbReference>
<dbReference type="SMART" id="SM01118">
    <property type="entry name" value="CYTH"/>
    <property type="match status" value="1"/>
</dbReference>
<evidence type="ECO:0000313" key="4">
    <source>
        <dbReference type="Proteomes" id="UP001596107"/>
    </source>
</evidence>
<dbReference type="PANTHER" id="PTHR39339:SF1">
    <property type="entry name" value="CHAD DOMAIN-CONTAINING PROTEIN"/>
    <property type="match status" value="1"/>
</dbReference>
<dbReference type="SMART" id="SM00880">
    <property type="entry name" value="CHAD"/>
    <property type="match status" value="1"/>
</dbReference>
<reference evidence="4" key="1">
    <citation type="journal article" date="2019" name="Int. J. Syst. Evol. Microbiol.">
        <title>The Global Catalogue of Microorganisms (GCM) 10K type strain sequencing project: providing services to taxonomists for standard genome sequencing and annotation.</title>
        <authorList>
            <consortium name="The Broad Institute Genomics Platform"/>
            <consortium name="The Broad Institute Genome Sequencing Center for Infectious Disease"/>
            <person name="Wu L."/>
            <person name="Ma J."/>
        </authorList>
    </citation>
    <scope>NUCLEOTIDE SEQUENCE [LARGE SCALE GENOMIC DNA]</scope>
    <source>
        <strain evidence="4">JCM 3366</strain>
    </source>
</reference>
<dbReference type="InterPro" id="IPR023577">
    <property type="entry name" value="CYTH_domain"/>
</dbReference>
<sequence>MPEIELKLLLEQQQVPSTLARIEQLPPAIRRIRGTRQLHSLYFDTPDGVLRNNGITLRLRCTGTQWVQTVKLNGSIKGGLSRVTEIEGAIPEGVVSVDAIDNRKVRDHIKELVENTQLQTVAETRIRRTQIDLHLDDGTRAEVALDSGAVKAAGRSAPLHELEIELIDGQPAGLFRSARMILPDGALRFSRYSKAARSVLLAEHGYVEPPASPRKALRVPITRKTRGGEAAQEILQECLAQISANIEAVRQSEDVEGPHQLRIGLRRLRSALSLFDQMIGRSISNQFAKEARWLGHEVGRLRDLDVVLDDIARPFYRDVPQEPGANLVLNTLERHTRDVRADLRHTLSSERVNVFLLDLSELIQTGLSAPSRPDRKLKDLADEKLCKRWNHLLARAEGIENFTTDQKHGLRKALKKLRYAIEFLGPLYAPASVKRISSRLKALQAMFGSLNDVAVTELTLNKPPLASINDPSAQRAIGRLLGACETRSVYDWPATIGDWKRLRASPPFWKHHQP</sequence>
<proteinExistence type="predicted"/>
<dbReference type="Gene3D" id="2.40.320.10">
    <property type="entry name" value="Hypothetical Protein Pfu-838710-001"/>
    <property type="match status" value="1"/>
</dbReference>
<accession>A0ABW0TBA9</accession>
<feature type="domain" description="CHAD" evidence="2">
    <location>
        <begin position="224"/>
        <end position="514"/>
    </location>
</feature>
<dbReference type="InterPro" id="IPR007899">
    <property type="entry name" value="CHAD_dom"/>
</dbReference>
<organism evidence="3 4">
    <name type="scientific">Nitratireductor kimnyeongensis</name>
    <dbReference type="NCBI Taxonomy" id="430679"/>
    <lineage>
        <taxon>Bacteria</taxon>
        <taxon>Pseudomonadati</taxon>
        <taxon>Pseudomonadota</taxon>
        <taxon>Alphaproteobacteria</taxon>
        <taxon>Hyphomicrobiales</taxon>
        <taxon>Phyllobacteriaceae</taxon>
        <taxon>Nitratireductor</taxon>
    </lineage>
</organism>
<dbReference type="Pfam" id="PF01928">
    <property type="entry name" value="CYTH"/>
    <property type="match status" value="1"/>
</dbReference>
<protein>
    <submittedName>
        <fullName evidence="3">CHAD domain-containing protein</fullName>
    </submittedName>
</protein>
<dbReference type="EMBL" id="JBHSNB010000002">
    <property type="protein sequence ID" value="MFC5585785.1"/>
    <property type="molecule type" value="Genomic_DNA"/>
</dbReference>
<evidence type="ECO:0000259" key="2">
    <source>
        <dbReference type="PROSITE" id="PS51708"/>
    </source>
</evidence>
<dbReference type="Proteomes" id="UP001596107">
    <property type="component" value="Unassembled WGS sequence"/>
</dbReference>
<keyword evidence="4" id="KW-1185">Reference proteome</keyword>
<dbReference type="PROSITE" id="PS51708">
    <property type="entry name" value="CHAD"/>
    <property type="match status" value="1"/>
</dbReference>
<dbReference type="InterPro" id="IPR038186">
    <property type="entry name" value="CHAD_dom_sf"/>
</dbReference>
<feature type="domain" description="CYTH" evidence="1">
    <location>
        <begin position="1"/>
        <end position="205"/>
    </location>
</feature>
<dbReference type="PROSITE" id="PS51707">
    <property type="entry name" value="CYTH"/>
    <property type="match status" value="1"/>
</dbReference>
<dbReference type="InterPro" id="IPR033469">
    <property type="entry name" value="CYTH-like_dom_sf"/>
</dbReference>
<comment type="caution">
    <text evidence="3">The sequence shown here is derived from an EMBL/GenBank/DDBJ whole genome shotgun (WGS) entry which is preliminary data.</text>
</comment>
<gene>
    <name evidence="3" type="ORF">ACFPOD_11735</name>
</gene>
<dbReference type="Pfam" id="PF05235">
    <property type="entry name" value="CHAD"/>
    <property type="match status" value="1"/>
</dbReference>
<evidence type="ECO:0000313" key="3">
    <source>
        <dbReference type="EMBL" id="MFC5585785.1"/>
    </source>
</evidence>
<name>A0ABW0TBA9_9HYPH</name>